<dbReference type="Proteomes" id="UP000518605">
    <property type="component" value="Unassembled WGS sequence"/>
</dbReference>
<name>A0A7W5C8R8_9BACL</name>
<dbReference type="AlphaFoldDB" id="A0A7W5C8R8"/>
<organism evidence="1 2">
    <name type="scientific">Paenibacillus endophyticus</name>
    <dbReference type="NCBI Taxonomy" id="1294268"/>
    <lineage>
        <taxon>Bacteria</taxon>
        <taxon>Bacillati</taxon>
        <taxon>Bacillota</taxon>
        <taxon>Bacilli</taxon>
        <taxon>Bacillales</taxon>
        <taxon>Paenibacillaceae</taxon>
        <taxon>Paenibacillus</taxon>
    </lineage>
</organism>
<evidence type="ECO:0000313" key="1">
    <source>
        <dbReference type="EMBL" id="MBB3153178.1"/>
    </source>
</evidence>
<evidence type="ECO:0000313" key="2">
    <source>
        <dbReference type="Proteomes" id="UP000518605"/>
    </source>
</evidence>
<sequence>MMRELLYHYYDESTGPFVNLSDLEVDEAERVLSNIRLNKKGFASKRSMDCLQIRRSLELKAREIFVSKGGKPSRSHPHYMTLGKCPWLLDWYPLGKELEIPIYEFETDNISFTYGDLFPTMRYQDGKPYRKQVYTLNEIRKVINEFGLPQVWNFDGNKGPERYIEVQIWDDKPLCNWKIANQLFN</sequence>
<dbReference type="EMBL" id="JACHXW010000009">
    <property type="protein sequence ID" value="MBB3153178.1"/>
    <property type="molecule type" value="Genomic_DNA"/>
</dbReference>
<keyword evidence="2" id="KW-1185">Reference proteome</keyword>
<proteinExistence type="predicted"/>
<comment type="caution">
    <text evidence="1">The sequence shown here is derived from an EMBL/GenBank/DDBJ whole genome shotgun (WGS) entry which is preliminary data.</text>
</comment>
<accession>A0A7W5C8R8</accession>
<reference evidence="1 2" key="1">
    <citation type="submission" date="2020-08" db="EMBL/GenBank/DDBJ databases">
        <title>Genomic Encyclopedia of Type Strains, Phase III (KMG-III): the genomes of soil and plant-associated and newly described type strains.</title>
        <authorList>
            <person name="Whitman W."/>
        </authorList>
    </citation>
    <scope>NUCLEOTIDE SEQUENCE [LARGE SCALE GENOMIC DNA]</scope>
    <source>
        <strain evidence="1 2">CECT 8234</strain>
    </source>
</reference>
<gene>
    <name evidence="1" type="ORF">FHS16_003240</name>
</gene>
<protein>
    <submittedName>
        <fullName evidence="1">Uncharacterized protein</fullName>
    </submittedName>
</protein>
<dbReference type="RefSeq" id="WP_312890933.1">
    <property type="nucleotide sequence ID" value="NZ_JACHXW010000009.1"/>
</dbReference>